<dbReference type="EMBL" id="RJVA01000016">
    <property type="protein sequence ID" value="ROQ89824.1"/>
    <property type="molecule type" value="Genomic_DNA"/>
</dbReference>
<comment type="caution">
    <text evidence="1">The sequence shown here is derived from an EMBL/GenBank/DDBJ whole genome shotgun (WGS) entry which is preliminary data.</text>
</comment>
<organism evidence="1 2">
    <name type="scientific">Desulfosoma caldarium</name>
    <dbReference type="NCBI Taxonomy" id="610254"/>
    <lineage>
        <taxon>Bacteria</taxon>
        <taxon>Pseudomonadati</taxon>
        <taxon>Thermodesulfobacteriota</taxon>
        <taxon>Syntrophobacteria</taxon>
        <taxon>Syntrophobacterales</taxon>
        <taxon>Syntrophobacteraceae</taxon>
        <taxon>Desulfosoma</taxon>
    </lineage>
</organism>
<accession>A0A3N1UEZ1</accession>
<keyword evidence="2" id="KW-1185">Reference proteome</keyword>
<reference evidence="1 2" key="1">
    <citation type="submission" date="2018-11" db="EMBL/GenBank/DDBJ databases">
        <title>Genomic Encyclopedia of Type Strains, Phase IV (KMG-IV): sequencing the most valuable type-strain genomes for metagenomic binning, comparative biology and taxonomic classification.</title>
        <authorList>
            <person name="Goeker M."/>
        </authorList>
    </citation>
    <scope>NUCLEOTIDE SEQUENCE [LARGE SCALE GENOMIC DNA]</scope>
    <source>
        <strain evidence="1 2">DSM 22027</strain>
    </source>
</reference>
<evidence type="ECO:0000313" key="1">
    <source>
        <dbReference type="EMBL" id="ROQ89824.1"/>
    </source>
</evidence>
<evidence type="ECO:0008006" key="3">
    <source>
        <dbReference type="Google" id="ProtNLM"/>
    </source>
</evidence>
<dbReference type="RefSeq" id="WP_148045785.1">
    <property type="nucleotide sequence ID" value="NZ_RJVA01000016.1"/>
</dbReference>
<sequence length="140" mass="15832">MRRTLTATKGKATIDGVEVTHNTLTGLDGLRLFVRYLCNIQIFRQIGTFFGSTRGRRTGQPIIEIFKQLLCFFMDGTGAGTWSTLTPRPRTRAMLPYPECEPDRLVSFHGVKSFRRALFGRPQDQDAQMVLPFARPHTVG</sequence>
<protein>
    <recommendedName>
        <fullName evidence="3">DDE family transposase</fullName>
    </recommendedName>
</protein>
<evidence type="ECO:0000313" key="2">
    <source>
        <dbReference type="Proteomes" id="UP000276223"/>
    </source>
</evidence>
<gene>
    <name evidence="1" type="ORF">EDC27_2938</name>
</gene>
<dbReference type="AlphaFoldDB" id="A0A3N1UEZ1"/>
<name>A0A3N1UEZ1_9BACT</name>
<proteinExistence type="predicted"/>
<dbReference type="Proteomes" id="UP000276223">
    <property type="component" value="Unassembled WGS sequence"/>
</dbReference>
<dbReference type="OrthoDB" id="5410107at2"/>